<dbReference type="HOGENOM" id="CLU_007946_12_0_1"/>
<feature type="transmembrane region" description="Helical" evidence="11">
    <location>
        <begin position="475"/>
        <end position="494"/>
    </location>
</feature>
<evidence type="ECO:0000313" key="15">
    <source>
        <dbReference type="Proteomes" id="UP000002605"/>
    </source>
</evidence>
<evidence type="ECO:0000256" key="8">
    <source>
        <dbReference type="ARBA" id="ARBA00023136"/>
    </source>
</evidence>
<evidence type="ECO:0000256" key="5">
    <source>
        <dbReference type="ARBA" id="ARBA00022692"/>
    </source>
</evidence>
<dbReference type="CGD" id="CAL0000161740">
    <property type="gene designation" value="GNP1"/>
</dbReference>
<dbReference type="Pfam" id="PF00324">
    <property type="entry name" value="AA_permease"/>
    <property type="match status" value="1"/>
</dbReference>
<evidence type="ECO:0000256" key="1">
    <source>
        <dbReference type="ARBA" id="ARBA00004651"/>
    </source>
</evidence>
<keyword evidence="15" id="KW-1185">Reference proteome</keyword>
<keyword evidence="7 11" id="KW-1133">Transmembrane helix</keyword>
<dbReference type="EMBL" id="FM992693">
    <property type="protein sequence ID" value="CAX40982.1"/>
    <property type="molecule type" value="Genomic_DNA"/>
</dbReference>
<dbReference type="GO" id="GO:0015171">
    <property type="term" value="F:amino acid transmembrane transporter activity"/>
    <property type="evidence" value="ECO:0007669"/>
    <property type="project" value="UniProtKB-ARBA"/>
</dbReference>
<evidence type="ECO:0000256" key="11">
    <source>
        <dbReference type="SAM" id="Phobius"/>
    </source>
</evidence>
<organism evidence="14 15">
    <name type="scientific">Candida dubliniensis (strain CD36 / ATCC MYA-646 / CBS 7987 / NCPF 3949 / NRRL Y-17841)</name>
    <name type="common">Yeast</name>
    <dbReference type="NCBI Taxonomy" id="573826"/>
    <lineage>
        <taxon>Eukaryota</taxon>
        <taxon>Fungi</taxon>
        <taxon>Dikarya</taxon>
        <taxon>Ascomycota</taxon>
        <taxon>Saccharomycotina</taxon>
        <taxon>Pichiomycetes</taxon>
        <taxon>Debaryomycetaceae</taxon>
        <taxon>Candida/Lodderomyces clade</taxon>
        <taxon>Candida</taxon>
    </lineage>
</organism>
<gene>
    <name evidence="13" type="primary">GNP1</name>
    <name evidence="13" type="ordered locus">Cd36_60280</name>
    <name evidence="14" type="ORF">CD36_60280</name>
</gene>
<evidence type="ECO:0000256" key="7">
    <source>
        <dbReference type="ARBA" id="ARBA00022989"/>
    </source>
</evidence>
<feature type="transmembrane region" description="Helical" evidence="11">
    <location>
        <begin position="100"/>
        <end position="117"/>
    </location>
</feature>
<dbReference type="PANTHER" id="PTHR43341">
    <property type="entry name" value="AMINO ACID PERMEASE"/>
    <property type="match status" value="1"/>
</dbReference>
<keyword evidence="5 11" id="KW-0812">Transmembrane</keyword>
<evidence type="ECO:0000256" key="9">
    <source>
        <dbReference type="ARBA" id="ARBA00023180"/>
    </source>
</evidence>
<evidence type="ECO:0000256" key="3">
    <source>
        <dbReference type="ARBA" id="ARBA00022448"/>
    </source>
</evidence>
<name>B9WIB8_CANDC</name>
<dbReference type="eggNOG" id="KOG1286">
    <property type="taxonomic scope" value="Eukaryota"/>
</dbReference>
<dbReference type="InterPro" id="IPR004840">
    <property type="entry name" value="Amino_acid_permease_CS"/>
</dbReference>
<sequence>MFKKEDQAVSKEVRPEELGSFTGSEEKYSSNEFLNTENKTAFQNFIDSFRRKQASEDESAGKQLAKGISKRHLILMSLVTGIGTGLLVGTGQVLRKSGPLFLVVGYAIAGSFVYPTLQAAGEMAVNYSELSGGYNSYTRMFVEDSINFAISWNYCIQWLSVISIELVTAAITIEYWISETKVNPDAWVAIFYVVIVVIHFIGSKAYGEFEFIIGSIKVCLLIGFIIMGIVLDTGGGPTGEFIGGRYWKNPGPTNNGFKGFCSVFVTAAFSYGQSEFVALSAAEQPNPRKAIPTACRLIFWRIIVLFLGSLTIVGLLVPSNSTHLMSEGSSSSNTSPYVLSAALHGVKAVPSIINAVILMSVTSVASSSLYSASRTLQSLAEQGFAPTWFNYIDRAGRPTRALLIAAIIGLFAFIAAYKKQVTVFNWLLAISGLSQVFTWSGICLSHVRFRQALKYNNISTDALGYKATTGVWGSYYALIWYALVLISQFWIALFPIGASKPDANNFFQSYLGAIVLVVFYVGHKLYTRKWRLLIPISEIDINNERTIFDEEILNLERQEEQDKWERAPWHKKIVIFAFSH</sequence>
<evidence type="ECO:0000313" key="13">
    <source>
        <dbReference type="CGD" id="CAL0000161740"/>
    </source>
</evidence>
<dbReference type="OrthoDB" id="3900342at2759"/>
<dbReference type="GeneID" id="8048713"/>
<keyword evidence="9" id="KW-0325">Glycoprotein</keyword>
<feature type="domain" description="Amino acid permease/ SLC12A" evidence="12">
    <location>
        <begin position="72"/>
        <end position="532"/>
    </location>
</feature>
<dbReference type="VEuPathDB" id="FungiDB:CD36_60280"/>
<comment type="subcellular location">
    <subcellularLocation>
        <location evidence="1">Cell membrane</location>
        <topology evidence="1">Multi-pass membrane protein</topology>
    </subcellularLocation>
</comment>
<evidence type="ECO:0000256" key="2">
    <source>
        <dbReference type="ARBA" id="ARBA00006983"/>
    </source>
</evidence>
<feature type="transmembrane region" description="Helical" evidence="11">
    <location>
        <begin position="73"/>
        <end position="94"/>
    </location>
</feature>
<dbReference type="InterPro" id="IPR050524">
    <property type="entry name" value="APC_YAT"/>
</dbReference>
<comment type="similarity">
    <text evidence="2">Belongs to the amino acid-polyamine-organocation (APC) superfamily. YAT (TC 2.A.3.10) family.</text>
</comment>
<feature type="transmembrane region" description="Helical" evidence="11">
    <location>
        <begin position="401"/>
        <end position="417"/>
    </location>
</feature>
<feature type="transmembrane region" description="Helical" evidence="11">
    <location>
        <begin position="423"/>
        <end position="444"/>
    </location>
</feature>
<proteinExistence type="inferred from homology"/>
<dbReference type="Proteomes" id="UP000002605">
    <property type="component" value="Chromosome 6"/>
</dbReference>
<dbReference type="GO" id="GO:0005886">
    <property type="term" value="C:plasma membrane"/>
    <property type="evidence" value="ECO:0007669"/>
    <property type="project" value="UniProtKB-SubCell"/>
</dbReference>
<feature type="transmembrane region" description="Helical" evidence="11">
    <location>
        <begin position="212"/>
        <end position="231"/>
    </location>
</feature>
<feature type="region of interest" description="Disordered" evidence="10">
    <location>
        <begin position="1"/>
        <end position="29"/>
    </location>
</feature>
<dbReference type="FunFam" id="1.20.1740.10:FF:000017">
    <property type="entry name" value="Amino acid permease"/>
    <property type="match status" value="1"/>
</dbReference>
<dbReference type="RefSeq" id="XP_002420830.1">
    <property type="nucleotide sequence ID" value="XM_002420785.1"/>
</dbReference>
<keyword evidence="4" id="KW-1003">Cell membrane</keyword>
<evidence type="ECO:0000256" key="6">
    <source>
        <dbReference type="ARBA" id="ARBA00022970"/>
    </source>
</evidence>
<evidence type="ECO:0000256" key="10">
    <source>
        <dbReference type="SAM" id="MobiDB-lite"/>
    </source>
</evidence>
<protein>
    <submittedName>
        <fullName evidence="14">High-affinity glutamine permease, putative</fullName>
    </submittedName>
</protein>
<dbReference type="PROSITE" id="PS00218">
    <property type="entry name" value="AMINO_ACID_PERMEASE_1"/>
    <property type="match status" value="1"/>
</dbReference>
<dbReference type="PIRSF" id="PIRSF006060">
    <property type="entry name" value="AA_transporter"/>
    <property type="match status" value="1"/>
</dbReference>
<dbReference type="PANTHER" id="PTHR43341:SF17">
    <property type="entry name" value="GENERAL AMINO ACID PERMEASE AGP1-RELATED"/>
    <property type="match status" value="1"/>
</dbReference>
<keyword evidence="8 11" id="KW-0472">Membrane</keyword>
<feature type="compositionally biased region" description="Basic and acidic residues" evidence="10">
    <location>
        <begin position="1"/>
        <end position="17"/>
    </location>
</feature>
<feature type="transmembrane region" description="Helical" evidence="11">
    <location>
        <begin position="298"/>
        <end position="317"/>
    </location>
</feature>
<dbReference type="KEGG" id="cdu:CD36_60280"/>
<dbReference type="NCBIfam" id="TIGR00913">
    <property type="entry name" value="2A0310"/>
    <property type="match status" value="1"/>
</dbReference>
<dbReference type="InterPro" id="IPR004841">
    <property type="entry name" value="AA-permease/SLC12A_dom"/>
</dbReference>
<evidence type="ECO:0000313" key="14">
    <source>
        <dbReference type="EMBL" id="CAX40982.1"/>
    </source>
</evidence>
<accession>B9WIB8</accession>
<keyword evidence="6" id="KW-0029">Amino-acid transport</keyword>
<feature type="transmembrane region" description="Helical" evidence="11">
    <location>
        <begin position="506"/>
        <end position="522"/>
    </location>
</feature>
<reference evidence="14 15" key="1">
    <citation type="journal article" date="2009" name="Genome Res.">
        <title>Comparative genomics of the fungal pathogens Candida dubliniensis and Candida albicans.</title>
        <authorList>
            <person name="Jackson A.P."/>
            <person name="Gamble J.A."/>
            <person name="Yeomans T."/>
            <person name="Moran G.P."/>
            <person name="Saunders D."/>
            <person name="Harris D."/>
            <person name="Aslett M."/>
            <person name="Barrell J.F."/>
            <person name="Butler G."/>
            <person name="Citiulo F."/>
            <person name="Coleman D.C."/>
            <person name="de Groot P.W.J."/>
            <person name="Goodwin T.J."/>
            <person name="Quail M.A."/>
            <person name="McQuillan J."/>
            <person name="Munro C.A."/>
            <person name="Pain A."/>
            <person name="Poulter R.T."/>
            <person name="Rajandream M.A."/>
            <person name="Renauld H."/>
            <person name="Spiering M.J."/>
            <person name="Tivey A."/>
            <person name="Gow N.A.R."/>
            <person name="Barrell B."/>
            <person name="Sullivan D.J."/>
            <person name="Berriman M."/>
        </authorList>
    </citation>
    <scope>NUCLEOTIDE SEQUENCE [LARGE SCALE GENOMIC DNA]</scope>
    <source>
        <strain evidence="15">CD36 / ATCC MYA-646 / CBS 7987 / NCPF 3949 / NRRL Y-17841</strain>
    </source>
</reference>
<dbReference type="Gene3D" id="1.20.1740.10">
    <property type="entry name" value="Amino acid/polyamine transporter I"/>
    <property type="match status" value="1"/>
</dbReference>
<evidence type="ECO:0000259" key="12">
    <source>
        <dbReference type="Pfam" id="PF00324"/>
    </source>
</evidence>
<feature type="transmembrane region" description="Helical" evidence="11">
    <location>
        <begin position="186"/>
        <end position="206"/>
    </location>
</feature>
<dbReference type="InterPro" id="IPR004762">
    <property type="entry name" value="Amino_acid_permease_fungi"/>
</dbReference>
<keyword evidence="3" id="KW-0813">Transport</keyword>
<dbReference type="AlphaFoldDB" id="B9WIB8"/>
<evidence type="ECO:0000256" key="4">
    <source>
        <dbReference type="ARBA" id="ARBA00022475"/>
    </source>
</evidence>